<evidence type="ECO:0000259" key="1">
    <source>
        <dbReference type="PROSITE" id="PS51186"/>
    </source>
</evidence>
<dbReference type="InterPro" id="IPR016181">
    <property type="entry name" value="Acyl_CoA_acyltransferase"/>
</dbReference>
<name>A0A1M4ENY6_9ACTN</name>
<dbReference type="GO" id="GO:0016747">
    <property type="term" value="F:acyltransferase activity, transferring groups other than amino-acyl groups"/>
    <property type="evidence" value="ECO:0007669"/>
    <property type="project" value="InterPro"/>
</dbReference>
<organism evidence="2">
    <name type="scientific">Nonomuraea gerenzanensis</name>
    <dbReference type="NCBI Taxonomy" id="93944"/>
    <lineage>
        <taxon>Bacteria</taxon>
        <taxon>Bacillati</taxon>
        <taxon>Actinomycetota</taxon>
        <taxon>Actinomycetes</taxon>
        <taxon>Streptosporangiales</taxon>
        <taxon>Streptosporangiaceae</taxon>
        <taxon>Nonomuraea</taxon>
    </lineage>
</organism>
<dbReference type="SUPFAM" id="SSF55729">
    <property type="entry name" value="Acyl-CoA N-acyltransferases (Nat)"/>
    <property type="match status" value="1"/>
</dbReference>
<dbReference type="AlphaFoldDB" id="A0A1M4ENY6"/>
<dbReference type="Pfam" id="PF13302">
    <property type="entry name" value="Acetyltransf_3"/>
    <property type="match status" value="1"/>
</dbReference>
<dbReference type="PANTHER" id="PTHR43415">
    <property type="entry name" value="SPERMIDINE N(1)-ACETYLTRANSFERASE"/>
    <property type="match status" value="1"/>
</dbReference>
<dbReference type="InterPro" id="IPR000182">
    <property type="entry name" value="GNAT_dom"/>
</dbReference>
<dbReference type="PANTHER" id="PTHR43415:SF3">
    <property type="entry name" value="GNAT-FAMILY ACETYLTRANSFERASE"/>
    <property type="match status" value="1"/>
</dbReference>
<reference evidence="2" key="1">
    <citation type="submission" date="2016-04" db="EMBL/GenBank/DDBJ databases">
        <authorList>
            <person name="Evans L.H."/>
            <person name="Alamgir A."/>
            <person name="Owens N."/>
            <person name="Weber N.D."/>
            <person name="Virtaneva K."/>
            <person name="Barbian K."/>
            <person name="Babar A."/>
            <person name="Rosenke K."/>
        </authorList>
    </citation>
    <scope>NUCLEOTIDE SEQUENCE</scope>
    <source>
        <strain evidence="2">Nono1</strain>
    </source>
</reference>
<gene>
    <name evidence="2" type="ORF">BN4615_P9819</name>
</gene>
<dbReference type="Gene3D" id="3.40.630.30">
    <property type="match status" value="1"/>
</dbReference>
<evidence type="ECO:0000313" key="2">
    <source>
        <dbReference type="EMBL" id="SBP00303.1"/>
    </source>
</evidence>
<protein>
    <recommendedName>
        <fullName evidence="1">N-acetyltransferase domain-containing protein</fullName>
    </recommendedName>
</protein>
<accession>A0A1M4ENY6</accession>
<sequence>MRMFAEKPTLKGERVTLCPVGTEHVEGLLELVSDPDVRRLTGSHAGFEKEQLRMWYATRGDQPDRLDLAIMADGAYVGEVVLNELDAPNLACNLRIGLIGPRVFGKGYGTEAIELVLAHAFTTTPLHRIRLGVYAFNERARHVYKKLGFVEEGVERDALLWDGEWHDAVLMAILRPQWEAGSRSLA</sequence>
<dbReference type="PROSITE" id="PS51186">
    <property type="entry name" value="GNAT"/>
    <property type="match status" value="1"/>
</dbReference>
<feature type="domain" description="N-acetyltransferase" evidence="1">
    <location>
        <begin position="15"/>
        <end position="176"/>
    </location>
</feature>
<dbReference type="EMBL" id="LT559118">
    <property type="protein sequence ID" value="SBP00303.1"/>
    <property type="molecule type" value="Genomic_DNA"/>
</dbReference>
<proteinExistence type="predicted"/>